<feature type="signal peptide" evidence="15">
    <location>
        <begin position="1"/>
        <end position="20"/>
    </location>
</feature>
<keyword evidence="10 14" id="KW-0472">Membrane</keyword>
<keyword evidence="18" id="KW-1185">Reference proteome</keyword>
<keyword evidence="2" id="KW-0723">Serine/threonine-protein kinase</keyword>
<feature type="domain" description="Protein kinase" evidence="16">
    <location>
        <begin position="322"/>
        <end position="598"/>
    </location>
</feature>
<organism evidence="17 18">
    <name type="scientific">Lactuca saligna</name>
    <name type="common">Willowleaf lettuce</name>
    <dbReference type="NCBI Taxonomy" id="75948"/>
    <lineage>
        <taxon>Eukaryota</taxon>
        <taxon>Viridiplantae</taxon>
        <taxon>Streptophyta</taxon>
        <taxon>Embryophyta</taxon>
        <taxon>Tracheophyta</taxon>
        <taxon>Spermatophyta</taxon>
        <taxon>Magnoliopsida</taxon>
        <taxon>eudicotyledons</taxon>
        <taxon>Gunneridae</taxon>
        <taxon>Pentapetalae</taxon>
        <taxon>asterids</taxon>
        <taxon>campanulids</taxon>
        <taxon>Asterales</taxon>
        <taxon>Asteraceae</taxon>
        <taxon>Cichorioideae</taxon>
        <taxon>Cichorieae</taxon>
        <taxon>Lactucinae</taxon>
        <taxon>Lactuca</taxon>
    </lineage>
</organism>
<proteinExistence type="predicted"/>
<evidence type="ECO:0000256" key="11">
    <source>
        <dbReference type="ARBA" id="ARBA00023180"/>
    </source>
</evidence>
<keyword evidence="11" id="KW-0325">Glycoprotein</keyword>
<dbReference type="GO" id="GO:0004674">
    <property type="term" value="F:protein serine/threonine kinase activity"/>
    <property type="evidence" value="ECO:0007669"/>
    <property type="project" value="UniProtKB-KW"/>
</dbReference>
<keyword evidence="9 14" id="KW-1133">Transmembrane helix</keyword>
<dbReference type="GO" id="GO:0005524">
    <property type="term" value="F:ATP binding"/>
    <property type="evidence" value="ECO:0007669"/>
    <property type="project" value="UniProtKB-UniRule"/>
</dbReference>
<comment type="subcellular location">
    <subcellularLocation>
        <location evidence="1">Membrane</location>
        <topology evidence="1">Single-pass membrane protein</topology>
    </subcellularLocation>
</comment>
<dbReference type="InterPro" id="IPR011009">
    <property type="entry name" value="Kinase-like_dom_sf"/>
</dbReference>
<dbReference type="FunFam" id="1.10.510.10:FF:000161">
    <property type="entry name" value="Wall-associated receptor kinase-like 20"/>
    <property type="match status" value="1"/>
</dbReference>
<dbReference type="GO" id="GO:0005886">
    <property type="term" value="C:plasma membrane"/>
    <property type="evidence" value="ECO:0007669"/>
    <property type="project" value="UniProtKB-ARBA"/>
</dbReference>
<evidence type="ECO:0000313" key="18">
    <source>
        <dbReference type="Proteomes" id="UP001177003"/>
    </source>
</evidence>
<name>A0AA35YL29_LACSI</name>
<evidence type="ECO:0000256" key="6">
    <source>
        <dbReference type="ARBA" id="ARBA00022741"/>
    </source>
</evidence>
<dbReference type="Gene3D" id="3.30.200.20">
    <property type="entry name" value="Phosphorylase Kinase, domain 1"/>
    <property type="match status" value="1"/>
</dbReference>
<dbReference type="SMART" id="SM00220">
    <property type="entry name" value="S_TKc"/>
    <property type="match status" value="1"/>
</dbReference>
<keyword evidence="4 14" id="KW-0812">Transmembrane</keyword>
<feature type="region of interest" description="Disordered" evidence="13">
    <location>
        <begin position="603"/>
        <end position="651"/>
    </location>
</feature>
<evidence type="ECO:0000256" key="15">
    <source>
        <dbReference type="SAM" id="SignalP"/>
    </source>
</evidence>
<dbReference type="PANTHER" id="PTHR46008:SF25">
    <property type="entry name" value="PROTEIN KINASE DOMAIN-CONTAINING PROTEIN"/>
    <property type="match status" value="1"/>
</dbReference>
<dbReference type="CDD" id="cd14066">
    <property type="entry name" value="STKc_IRAK"/>
    <property type="match status" value="1"/>
</dbReference>
<reference evidence="17" key="1">
    <citation type="submission" date="2023-04" db="EMBL/GenBank/DDBJ databases">
        <authorList>
            <person name="Vijverberg K."/>
            <person name="Xiong W."/>
            <person name="Schranz E."/>
        </authorList>
    </citation>
    <scope>NUCLEOTIDE SEQUENCE</scope>
</reference>
<evidence type="ECO:0000256" key="4">
    <source>
        <dbReference type="ARBA" id="ARBA00022692"/>
    </source>
</evidence>
<dbReference type="PROSITE" id="PS00108">
    <property type="entry name" value="PROTEIN_KINASE_ST"/>
    <property type="match status" value="1"/>
</dbReference>
<dbReference type="Pfam" id="PF00069">
    <property type="entry name" value="Pkinase"/>
    <property type="match status" value="1"/>
</dbReference>
<evidence type="ECO:0000259" key="16">
    <source>
        <dbReference type="PROSITE" id="PS50011"/>
    </source>
</evidence>
<dbReference type="InterPro" id="IPR008271">
    <property type="entry name" value="Ser/Thr_kinase_AS"/>
</dbReference>
<evidence type="ECO:0000256" key="3">
    <source>
        <dbReference type="ARBA" id="ARBA00022679"/>
    </source>
</evidence>
<feature type="transmembrane region" description="Helical" evidence="14">
    <location>
        <begin position="254"/>
        <end position="277"/>
    </location>
</feature>
<evidence type="ECO:0000256" key="8">
    <source>
        <dbReference type="ARBA" id="ARBA00022840"/>
    </source>
</evidence>
<dbReference type="PROSITE" id="PS50011">
    <property type="entry name" value="PROTEIN_KINASE_DOM"/>
    <property type="match status" value="1"/>
</dbReference>
<dbReference type="Proteomes" id="UP001177003">
    <property type="component" value="Chromosome 3"/>
</dbReference>
<keyword evidence="3" id="KW-0808">Transferase</keyword>
<feature type="binding site" evidence="12">
    <location>
        <position position="350"/>
    </location>
    <ligand>
        <name>ATP</name>
        <dbReference type="ChEBI" id="CHEBI:30616"/>
    </ligand>
</feature>
<dbReference type="AlphaFoldDB" id="A0AA35YL29"/>
<protein>
    <recommendedName>
        <fullName evidence="16">Protein kinase domain-containing protein</fullName>
    </recommendedName>
</protein>
<evidence type="ECO:0000256" key="1">
    <source>
        <dbReference type="ARBA" id="ARBA00004167"/>
    </source>
</evidence>
<dbReference type="Gene3D" id="1.10.510.10">
    <property type="entry name" value="Transferase(Phosphotransferase) domain 1"/>
    <property type="match status" value="1"/>
</dbReference>
<evidence type="ECO:0000256" key="7">
    <source>
        <dbReference type="ARBA" id="ARBA00022777"/>
    </source>
</evidence>
<dbReference type="PANTHER" id="PTHR46008">
    <property type="entry name" value="LEAF RUST 10 DISEASE-RESISTANCE LOCUS RECEPTOR-LIKE PROTEIN KINASE-LIKE 1.4"/>
    <property type="match status" value="1"/>
</dbReference>
<keyword evidence="5 15" id="KW-0732">Signal</keyword>
<keyword evidence="7" id="KW-0418">Kinase</keyword>
<evidence type="ECO:0000256" key="13">
    <source>
        <dbReference type="SAM" id="MobiDB-lite"/>
    </source>
</evidence>
<keyword evidence="8 12" id="KW-0067">ATP-binding</keyword>
<evidence type="ECO:0000256" key="14">
    <source>
        <dbReference type="SAM" id="Phobius"/>
    </source>
</evidence>
<dbReference type="EMBL" id="OX465079">
    <property type="protein sequence ID" value="CAI9276021.1"/>
    <property type="molecule type" value="Genomic_DNA"/>
</dbReference>
<dbReference type="PROSITE" id="PS00107">
    <property type="entry name" value="PROTEIN_KINASE_ATP"/>
    <property type="match status" value="1"/>
</dbReference>
<evidence type="ECO:0000256" key="2">
    <source>
        <dbReference type="ARBA" id="ARBA00022527"/>
    </source>
</evidence>
<sequence>MTLFFFFSFVLLSCLPFLHSATNHNTSTSICPESFSCPNLAPFKYPFYNATDGQCGLIQVNCNFHGGRIQLGEHSYEIRGRLGFDSIVLIHNTTFERLVNEKDCKALMDNFTSPNPLLYSVSIQPFITLYKCKKDRNDSAEMERYFDESNYNRYKICNHHNFYYKHSISDTTVLSGLPPTCQVIQLPANVQSPDLGRQVPDNRNIFSTLSSVFSISFNLTTPCNECHKEKGHCHAPNGQFQCLDAKKEKLPRKLILILVLAGSTFILMIFLVMFIICHTYKINLFSYFSSKKKTPISEDASHFVVGVSVFSYTELEDATRNFDLSQELGIGGFGAVYYGKLQDGREVAVKRLYEHNYKRVQHFMNEIKILTRLRHPNLVVLYGCTSRQSHELLLVYEYISNGTLADHLHGELANPSLLTWPVRMNIAIETARALVYLHASEIIHRDVKTSNILLDHNFSAKVADFGLSRLLPNDVTNISTAPQGTPGYVDPQYHNRYQLTDKSDVYSFGVVLIELISSMVAVDLNRSQDEISLANLALNRIQIGALDQLIDPVLLGSDPDAEIMRTITSVAELAFRCLQYYSEMRPTMNEVLDVLEDIQSLGRIDDDDSKPLPPSETSDTAVLLKDFPPSPVSVAGEWLSDCTGSTTISTR</sequence>
<feature type="chain" id="PRO_5041349902" description="Protein kinase domain-containing protein" evidence="15">
    <location>
        <begin position="21"/>
        <end position="651"/>
    </location>
</feature>
<accession>A0AA35YL29</accession>
<evidence type="ECO:0000256" key="12">
    <source>
        <dbReference type="PROSITE-ProRule" id="PRU10141"/>
    </source>
</evidence>
<dbReference type="InterPro" id="IPR017441">
    <property type="entry name" value="Protein_kinase_ATP_BS"/>
</dbReference>
<evidence type="ECO:0000313" key="17">
    <source>
        <dbReference type="EMBL" id="CAI9276021.1"/>
    </source>
</evidence>
<dbReference type="SUPFAM" id="SSF56112">
    <property type="entry name" value="Protein kinase-like (PK-like)"/>
    <property type="match status" value="1"/>
</dbReference>
<keyword evidence="6 12" id="KW-0547">Nucleotide-binding</keyword>
<feature type="compositionally biased region" description="Polar residues" evidence="13">
    <location>
        <begin position="642"/>
        <end position="651"/>
    </location>
</feature>
<evidence type="ECO:0000256" key="9">
    <source>
        <dbReference type="ARBA" id="ARBA00022989"/>
    </source>
</evidence>
<dbReference type="InterPro" id="IPR000719">
    <property type="entry name" value="Prot_kinase_dom"/>
</dbReference>
<evidence type="ECO:0000256" key="5">
    <source>
        <dbReference type="ARBA" id="ARBA00022729"/>
    </source>
</evidence>
<gene>
    <name evidence="17" type="ORF">LSALG_LOCUS16028</name>
</gene>
<evidence type="ECO:0000256" key="10">
    <source>
        <dbReference type="ARBA" id="ARBA00023136"/>
    </source>
</evidence>